<dbReference type="GO" id="GO:0005634">
    <property type="term" value="C:nucleus"/>
    <property type="evidence" value="ECO:0007669"/>
    <property type="project" value="UniProtKB-SubCell"/>
</dbReference>
<evidence type="ECO:0000256" key="5">
    <source>
        <dbReference type="SAM" id="Coils"/>
    </source>
</evidence>
<keyword evidence="5" id="KW-0175">Coiled coil</keyword>
<feature type="compositionally biased region" description="Low complexity" evidence="6">
    <location>
        <begin position="260"/>
        <end position="271"/>
    </location>
</feature>
<dbReference type="Proteomes" id="UP000521872">
    <property type="component" value="Unassembled WGS sequence"/>
</dbReference>
<name>A0A8H4QL75_9AGAR</name>
<dbReference type="EMBL" id="JAACJL010000046">
    <property type="protein sequence ID" value="KAF4613187.1"/>
    <property type="molecule type" value="Genomic_DNA"/>
</dbReference>
<evidence type="ECO:0000256" key="2">
    <source>
        <dbReference type="ARBA" id="ARBA00008126"/>
    </source>
</evidence>
<dbReference type="GO" id="GO:0061630">
    <property type="term" value="F:ubiquitin protein ligase activity"/>
    <property type="evidence" value="ECO:0007669"/>
    <property type="project" value="InterPro"/>
</dbReference>
<comment type="similarity">
    <text evidence="2">Belongs to the NOSIP family.</text>
</comment>
<evidence type="ECO:0000313" key="9">
    <source>
        <dbReference type="Proteomes" id="UP000521872"/>
    </source>
</evidence>
<feature type="region of interest" description="Disordered" evidence="6">
    <location>
        <begin position="257"/>
        <end position="293"/>
    </location>
</feature>
<dbReference type="InterPro" id="IPR013083">
    <property type="entry name" value="Znf_RING/FYVE/PHD"/>
</dbReference>
<dbReference type="InterPro" id="IPR031790">
    <property type="entry name" value="Znf-NOSIP"/>
</dbReference>
<keyword evidence="4" id="KW-0863">Zinc-finger</keyword>
<organism evidence="8 9">
    <name type="scientific">Agrocybe pediades</name>
    <dbReference type="NCBI Taxonomy" id="84607"/>
    <lineage>
        <taxon>Eukaryota</taxon>
        <taxon>Fungi</taxon>
        <taxon>Dikarya</taxon>
        <taxon>Basidiomycota</taxon>
        <taxon>Agaricomycotina</taxon>
        <taxon>Agaricomycetes</taxon>
        <taxon>Agaricomycetidae</taxon>
        <taxon>Agaricales</taxon>
        <taxon>Agaricineae</taxon>
        <taxon>Strophariaceae</taxon>
        <taxon>Agrocybe</taxon>
    </lineage>
</organism>
<accession>A0A8H4QL75</accession>
<feature type="compositionally biased region" description="Basic and acidic residues" evidence="6">
    <location>
        <begin position="347"/>
        <end position="359"/>
    </location>
</feature>
<dbReference type="Gene3D" id="3.30.40.10">
    <property type="entry name" value="Zinc/RING finger domain, C3HC4 (zinc finger)"/>
    <property type="match status" value="2"/>
</dbReference>
<gene>
    <name evidence="8" type="ORF">D9613_011129</name>
</gene>
<comment type="subcellular location">
    <subcellularLocation>
        <location evidence="1">Nucleus</location>
    </subcellularLocation>
</comment>
<evidence type="ECO:0000313" key="8">
    <source>
        <dbReference type="EMBL" id="KAF4613187.1"/>
    </source>
</evidence>
<feature type="region of interest" description="Disordered" evidence="6">
    <location>
        <begin position="118"/>
        <end position="163"/>
    </location>
</feature>
<dbReference type="AlphaFoldDB" id="A0A8H4QL75"/>
<evidence type="ECO:0000256" key="1">
    <source>
        <dbReference type="ARBA" id="ARBA00004123"/>
    </source>
</evidence>
<dbReference type="PANTHER" id="PTHR13063">
    <property type="entry name" value="ENOS INTERACTING PROTEIN"/>
    <property type="match status" value="1"/>
</dbReference>
<dbReference type="GO" id="GO:0008270">
    <property type="term" value="F:zinc ion binding"/>
    <property type="evidence" value="ECO:0007669"/>
    <property type="project" value="UniProtKB-KW"/>
</dbReference>
<comment type="caution">
    <text evidence="8">The sequence shown here is derived from an EMBL/GenBank/DDBJ whole genome shotgun (WGS) entry which is preliminary data.</text>
</comment>
<evidence type="ECO:0000256" key="6">
    <source>
        <dbReference type="SAM" id="MobiDB-lite"/>
    </source>
</evidence>
<protein>
    <recommendedName>
        <fullName evidence="7">RING-type domain-containing protein</fullName>
    </recommendedName>
</protein>
<dbReference type="PROSITE" id="PS50089">
    <property type="entry name" value="ZF_RING_2"/>
    <property type="match status" value="1"/>
</dbReference>
<evidence type="ECO:0000259" key="7">
    <source>
        <dbReference type="PROSITE" id="PS50089"/>
    </source>
</evidence>
<dbReference type="Pfam" id="PF15906">
    <property type="entry name" value="zf-NOSIP"/>
    <property type="match status" value="1"/>
</dbReference>
<dbReference type="PANTHER" id="PTHR13063:SF10">
    <property type="entry name" value="NITRIC OXIDE SYNTHASE-INTERACTING PROTEIN"/>
    <property type="match status" value="1"/>
</dbReference>
<feature type="coiled-coil region" evidence="5">
    <location>
        <begin position="70"/>
        <end position="104"/>
    </location>
</feature>
<evidence type="ECO:0000256" key="4">
    <source>
        <dbReference type="PROSITE-ProRule" id="PRU00175"/>
    </source>
</evidence>
<dbReference type="InterPro" id="IPR001841">
    <property type="entry name" value="Znf_RING"/>
</dbReference>
<keyword evidence="4" id="KW-0479">Metal-binding</keyword>
<dbReference type="SUPFAM" id="SSF57850">
    <property type="entry name" value="RING/U-box"/>
    <property type="match status" value="2"/>
</dbReference>
<feature type="domain" description="RING-type" evidence="7">
    <location>
        <begin position="292"/>
        <end position="334"/>
    </location>
</feature>
<sequence>MTKHSKNNTASSIFTYAEYKMLDYGTKKQRLGNESMRRFDACALCLSRAREPVACKKGHLFCKECAYTDLLTQKKNIAAQKARLEALRQEAEAERSRAREAARERVLLDFERGQLGLGSVGAGSSSKTKPGSAASPPQADDSQAGLKRKATSPLSPSRLQASLKASESQALSELASEKIAQLAEAKNKLPDFWLPSLTPTHVASAEEEREKLEKALKEAEKTFGTGKTVCRGGVGKVGHTLGVKDLIPVKFSFYKHSKGPSSASSTPTSTSGLTEDPSNAAVAKGEEPEPMCPSCKKTLSNSVKMFLSKPCGHVTCRTCTDTLVRPAAQCVVCDVSLKPSSKKSKKSKDSKDEQDKDASTEGELELVELTREGTGFAGGGLAETSKAGVAFQG</sequence>
<evidence type="ECO:0000256" key="3">
    <source>
        <dbReference type="ARBA" id="ARBA00023242"/>
    </source>
</evidence>
<feature type="region of interest" description="Disordered" evidence="6">
    <location>
        <begin position="340"/>
        <end position="393"/>
    </location>
</feature>
<keyword evidence="3" id="KW-0539">Nucleus</keyword>
<keyword evidence="9" id="KW-1185">Reference proteome</keyword>
<dbReference type="InterPro" id="IPR016818">
    <property type="entry name" value="NOSIP"/>
</dbReference>
<keyword evidence="4" id="KW-0862">Zinc</keyword>
<reference evidence="8 9" key="1">
    <citation type="submission" date="2019-12" db="EMBL/GenBank/DDBJ databases">
        <authorList>
            <person name="Floudas D."/>
            <person name="Bentzer J."/>
            <person name="Ahren D."/>
            <person name="Johansson T."/>
            <person name="Persson P."/>
            <person name="Tunlid A."/>
        </authorList>
    </citation>
    <scope>NUCLEOTIDE SEQUENCE [LARGE SCALE GENOMIC DNA]</scope>
    <source>
        <strain evidence="8 9">CBS 102.39</strain>
    </source>
</reference>
<proteinExistence type="inferred from homology"/>